<evidence type="ECO:0000313" key="2">
    <source>
        <dbReference type="Proteomes" id="UP000031390"/>
    </source>
</evidence>
<accession>A0A0C1ECI2</accession>
<name>A0A0C1ECI2_9NEIS</name>
<dbReference type="AlphaFoldDB" id="A0A0C1ECI2"/>
<reference evidence="1 2" key="1">
    <citation type="submission" date="2014-12" db="EMBL/GenBank/DDBJ databases">
        <title>Genome sequence of Morococcus cerebrosus.</title>
        <authorList>
            <person name="Shin S.-K."/>
            <person name="Yi H."/>
        </authorList>
    </citation>
    <scope>NUCLEOTIDE SEQUENCE [LARGE SCALE GENOMIC DNA]</scope>
    <source>
        <strain evidence="1 2">CIP 81.93</strain>
    </source>
</reference>
<comment type="caution">
    <text evidence="1">The sequence shown here is derived from an EMBL/GenBank/DDBJ whole genome shotgun (WGS) entry which is preliminary data.</text>
</comment>
<dbReference type="Proteomes" id="UP000031390">
    <property type="component" value="Unassembled WGS sequence"/>
</dbReference>
<gene>
    <name evidence="1" type="ORF">MCC93_20120</name>
</gene>
<protein>
    <submittedName>
        <fullName evidence="1">Enolase</fullName>
    </submittedName>
</protein>
<dbReference type="EMBL" id="JUFZ01000098">
    <property type="protein sequence ID" value="KIC06548.1"/>
    <property type="molecule type" value="Genomic_DNA"/>
</dbReference>
<proteinExistence type="predicted"/>
<organism evidence="1 2">
    <name type="scientific">Morococcus cerebrosus</name>
    <dbReference type="NCBI Taxonomy" id="1056807"/>
    <lineage>
        <taxon>Bacteria</taxon>
        <taxon>Pseudomonadati</taxon>
        <taxon>Pseudomonadota</taxon>
        <taxon>Betaproteobacteria</taxon>
        <taxon>Neisseriales</taxon>
        <taxon>Neisseriaceae</taxon>
        <taxon>Morococcus</taxon>
    </lineage>
</organism>
<evidence type="ECO:0000313" key="1">
    <source>
        <dbReference type="EMBL" id="KIC06548.1"/>
    </source>
</evidence>
<sequence>MLFEQILFLVQTYVDVKQTYSWFHRNFNTTIGIIAVDVLSATLTGRLKCNKATFLFSSSFGEYS</sequence>